<dbReference type="GO" id="GO:0016301">
    <property type="term" value="F:kinase activity"/>
    <property type="evidence" value="ECO:0007669"/>
    <property type="project" value="UniProtKB-KW"/>
</dbReference>
<dbReference type="EMBL" id="BSSU01000009">
    <property type="protein sequence ID" value="GLX82452.1"/>
    <property type="molecule type" value="Genomic_DNA"/>
</dbReference>
<dbReference type="PROSITE" id="PS00469">
    <property type="entry name" value="NDPK"/>
    <property type="match status" value="1"/>
</dbReference>
<dbReference type="SMART" id="SM00562">
    <property type="entry name" value="NDK"/>
    <property type="match status" value="1"/>
</dbReference>
<dbReference type="RefSeq" id="WP_284207822.1">
    <property type="nucleotide sequence ID" value="NZ_BSSU01000009.1"/>
</dbReference>
<gene>
    <name evidence="11 16" type="primary">ndk</name>
    <name evidence="16" type="ORF">theurythT_19040</name>
</gene>
<dbReference type="PANTHER" id="PTHR46161">
    <property type="entry name" value="NUCLEOSIDE DIPHOSPHATE KINASE"/>
    <property type="match status" value="1"/>
</dbReference>
<evidence type="ECO:0000256" key="8">
    <source>
        <dbReference type="ARBA" id="ARBA00022840"/>
    </source>
</evidence>
<evidence type="ECO:0000256" key="7">
    <source>
        <dbReference type="ARBA" id="ARBA00022777"/>
    </source>
</evidence>
<comment type="function">
    <text evidence="11">Major role in the synthesis of nucleoside triphosphates other than ATP. The ATP gamma phosphate is transferred to the NDP beta phosphate via a ping-pong mechanism, using a phosphorylated active-site intermediate.</text>
</comment>
<evidence type="ECO:0000256" key="12">
    <source>
        <dbReference type="PROSITE-ProRule" id="PRU00706"/>
    </source>
</evidence>
<evidence type="ECO:0000313" key="16">
    <source>
        <dbReference type="EMBL" id="GLX82452.1"/>
    </source>
</evidence>
<feature type="binding site" evidence="11 12">
    <location>
        <position position="11"/>
    </location>
    <ligand>
        <name>ATP</name>
        <dbReference type="ChEBI" id="CHEBI:30616"/>
    </ligand>
</feature>
<evidence type="ECO:0000256" key="6">
    <source>
        <dbReference type="ARBA" id="ARBA00022741"/>
    </source>
</evidence>
<dbReference type="InterPro" id="IPR001564">
    <property type="entry name" value="Nucleoside_diP_kinase"/>
</dbReference>
<evidence type="ECO:0000256" key="2">
    <source>
        <dbReference type="ARBA" id="ARBA00022490"/>
    </source>
</evidence>
<comment type="catalytic activity">
    <reaction evidence="11">
        <text>a ribonucleoside 5'-diphosphate + ATP = a ribonucleoside 5'-triphosphate + ADP</text>
        <dbReference type="Rhea" id="RHEA:18113"/>
        <dbReference type="ChEBI" id="CHEBI:30616"/>
        <dbReference type="ChEBI" id="CHEBI:57930"/>
        <dbReference type="ChEBI" id="CHEBI:61557"/>
        <dbReference type="ChEBI" id="CHEBI:456216"/>
        <dbReference type="EC" id="2.7.4.6"/>
    </reaction>
</comment>
<sequence>MAIERTFSIVKPDAVAKNVIGQIYNRFETAGLTIIASKMVHLSKEQAEGFYAEHSERPFFGALVEFMTSGPVMVQVLEGEGAVLKNREIMGATNPAEALAGTLRADYANSIDENAVHGSDAVESAAREIAYFFTNEEVCPRTR</sequence>
<accession>A0ABQ6H2X1</accession>
<reference evidence="16 17" key="1">
    <citation type="submission" date="2023-03" db="EMBL/GenBank/DDBJ databases">
        <title>Draft genome sequence of Thalassotalea eurytherma JCM 18482T.</title>
        <authorList>
            <person name="Sawabe T."/>
        </authorList>
    </citation>
    <scope>NUCLEOTIDE SEQUENCE [LARGE SCALE GENOMIC DNA]</scope>
    <source>
        <strain evidence="16 17">JCM 18482</strain>
    </source>
</reference>
<dbReference type="NCBIfam" id="NF001908">
    <property type="entry name" value="PRK00668.1"/>
    <property type="match status" value="1"/>
</dbReference>
<feature type="binding site" evidence="11 12">
    <location>
        <position position="93"/>
    </location>
    <ligand>
        <name>ATP</name>
        <dbReference type="ChEBI" id="CHEBI:30616"/>
    </ligand>
</feature>
<keyword evidence="17" id="KW-1185">Reference proteome</keyword>
<feature type="active site" description="Pros-phosphohistidine intermediate" evidence="11 12">
    <location>
        <position position="117"/>
    </location>
</feature>
<feature type="binding site" evidence="11 12">
    <location>
        <position position="87"/>
    </location>
    <ligand>
        <name>ATP</name>
        <dbReference type="ChEBI" id="CHEBI:30616"/>
    </ligand>
</feature>
<comment type="subcellular location">
    <subcellularLocation>
        <location evidence="11">Cytoplasm</location>
    </subcellularLocation>
</comment>
<dbReference type="PANTHER" id="PTHR46161:SF3">
    <property type="entry name" value="NUCLEOSIDE DIPHOSPHATE KINASE DDB_G0292928-RELATED"/>
    <property type="match status" value="1"/>
</dbReference>
<keyword evidence="2 11" id="KW-0963">Cytoplasm</keyword>
<dbReference type="InterPro" id="IPR034907">
    <property type="entry name" value="NDK-like_dom"/>
</dbReference>
<evidence type="ECO:0000256" key="4">
    <source>
        <dbReference type="ARBA" id="ARBA00022679"/>
    </source>
</evidence>
<evidence type="ECO:0000256" key="9">
    <source>
        <dbReference type="ARBA" id="ARBA00022842"/>
    </source>
</evidence>
<dbReference type="PRINTS" id="PR01243">
    <property type="entry name" value="NUCDPKINASE"/>
</dbReference>
<keyword evidence="8 11" id="KW-0067">ATP-binding</keyword>
<proteinExistence type="inferred from homology"/>
<dbReference type="EC" id="2.7.4.6" evidence="11 14"/>
<comment type="similarity">
    <text evidence="1 11 12 13">Belongs to the NDK family.</text>
</comment>
<evidence type="ECO:0000256" key="11">
    <source>
        <dbReference type="HAMAP-Rule" id="MF_00451"/>
    </source>
</evidence>
<comment type="caution">
    <text evidence="16">The sequence shown here is derived from an EMBL/GenBank/DDBJ whole genome shotgun (WGS) entry which is preliminary data.</text>
</comment>
<dbReference type="Pfam" id="PF00334">
    <property type="entry name" value="NDK"/>
    <property type="match status" value="1"/>
</dbReference>
<feature type="binding site" evidence="11 12">
    <location>
        <position position="104"/>
    </location>
    <ligand>
        <name>ATP</name>
        <dbReference type="ChEBI" id="CHEBI:30616"/>
    </ligand>
</feature>
<evidence type="ECO:0000313" key="17">
    <source>
        <dbReference type="Proteomes" id="UP001157133"/>
    </source>
</evidence>
<keyword evidence="6 11" id="KW-0547">Nucleotide-binding</keyword>
<dbReference type="Proteomes" id="UP001157133">
    <property type="component" value="Unassembled WGS sequence"/>
</dbReference>
<dbReference type="InterPro" id="IPR036850">
    <property type="entry name" value="NDK-like_dom_sf"/>
</dbReference>
<dbReference type="HAMAP" id="MF_00451">
    <property type="entry name" value="NDP_kinase"/>
    <property type="match status" value="1"/>
</dbReference>
<keyword evidence="4 11" id="KW-0808">Transferase</keyword>
<keyword evidence="7 11" id="KW-0418">Kinase</keyword>
<evidence type="ECO:0000259" key="15">
    <source>
        <dbReference type="SMART" id="SM00562"/>
    </source>
</evidence>
<evidence type="ECO:0000256" key="5">
    <source>
        <dbReference type="ARBA" id="ARBA00022723"/>
    </source>
</evidence>
<evidence type="ECO:0000256" key="1">
    <source>
        <dbReference type="ARBA" id="ARBA00008142"/>
    </source>
</evidence>
<name>A0ABQ6H2X1_9GAMM</name>
<feature type="domain" description="Nucleoside diphosphate kinase-like" evidence="15">
    <location>
        <begin position="3"/>
        <end position="140"/>
    </location>
</feature>
<comment type="catalytic activity">
    <reaction evidence="11 14">
        <text>a 2'-deoxyribonucleoside 5'-diphosphate + ATP = a 2'-deoxyribonucleoside 5'-triphosphate + ADP</text>
        <dbReference type="Rhea" id="RHEA:44640"/>
        <dbReference type="ChEBI" id="CHEBI:30616"/>
        <dbReference type="ChEBI" id="CHEBI:61560"/>
        <dbReference type="ChEBI" id="CHEBI:73316"/>
        <dbReference type="ChEBI" id="CHEBI:456216"/>
        <dbReference type="EC" id="2.7.4.6"/>
    </reaction>
</comment>
<keyword evidence="3 11" id="KW-0597">Phosphoprotein</keyword>
<evidence type="ECO:0000256" key="10">
    <source>
        <dbReference type="ARBA" id="ARBA00023080"/>
    </source>
</evidence>
<dbReference type="InterPro" id="IPR023005">
    <property type="entry name" value="Nucleoside_diP_kinase_AS"/>
</dbReference>
<protein>
    <recommendedName>
        <fullName evidence="11 14">Nucleoside diphosphate kinase</fullName>
        <shortName evidence="11">NDK</shortName>
        <shortName evidence="11">NDP kinase</shortName>
        <ecNumber evidence="11 14">2.7.4.6</ecNumber>
    </recommendedName>
    <alternativeName>
        <fullName evidence="11">Nucleoside-2-P kinase</fullName>
    </alternativeName>
</protein>
<keyword evidence="9 11" id="KW-0460">Magnesium</keyword>
<evidence type="ECO:0000256" key="13">
    <source>
        <dbReference type="RuleBase" id="RU004011"/>
    </source>
</evidence>
<dbReference type="PROSITE" id="PS51374">
    <property type="entry name" value="NDPK_LIKE"/>
    <property type="match status" value="1"/>
</dbReference>
<organism evidence="16 17">
    <name type="scientific">Thalassotalea eurytherma</name>
    <dbReference type="NCBI Taxonomy" id="1144278"/>
    <lineage>
        <taxon>Bacteria</taxon>
        <taxon>Pseudomonadati</taxon>
        <taxon>Pseudomonadota</taxon>
        <taxon>Gammaproteobacteria</taxon>
        <taxon>Alteromonadales</taxon>
        <taxon>Colwelliaceae</taxon>
        <taxon>Thalassotalea</taxon>
    </lineage>
</organism>
<comment type="cofactor">
    <cofactor evidence="11">
        <name>Mg(2+)</name>
        <dbReference type="ChEBI" id="CHEBI:18420"/>
    </cofactor>
</comment>
<feature type="binding site" evidence="11 12">
    <location>
        <position position="59"/>
    </location>
    <ligand>
        <name>ATP</name>
        <dbReference type="ChEBI" id="CHEBI:30616"/>
    </ligand>
</feature>
<comment type="subunit">
    <text evidence="11">Homotetramer.</text>
</comment>
<evidence type="ECO:0000256" key="14">
    <source>
        <dbReference type="RuleBase" id="RU004013"/>
    </source>
</evidence>
<keyword evidence="5 11" id="KW-0479">Metal-binding</keyword>
<evidence type="ECO:0000256" key="3">
    <source>
        <dbReference type="ARBA" id="ARBA00022553"/>
    </source>
</evidence>
<feature type="binding site" evidence="11 12">
    <location>
        <position position="114"/>
    </location>
    <ligand>
        <name>ATP</name>
        <dbReference type="ChEBI" id="CHEBI:30616"/>
    </ligand>
</feature>
<dbReference type="CDD" id="cd04413">
    <property type="entry name" value="NDPk_I"/>
    <property type="match status" value="1"/>
</dbReference>
<dbReference type="Gene3D" id="3.30.70.141">
    <property type="entry name" value="Nucleoside diphosphate kinase-like domain"/>
    <property type="match status" value="1"/>
</dbReference>
<keyword evidence="10 11" id="KW-0546">Nucleotide metabolism</keyword>
<dbReference type="SUPFAM" id="SSF54919">
    <property type="entry name" value="Nucleoside diphosphate kinase, NDK"/>
    <property type="match status" value="1"/>
</dbReference>